<gene>
    <name evidence="1" type="ORF">QNI22_07520</name>
</gene>
<name>A0AAE3R2M8_9BACT</name>
<evidence type="ECO:0000313" key="2">
    <source>
        <dbReference type="Proteomes" id="UP001232063"/>
    </source>
</evidence>
<protein>
    <recommendedName>
        <fullName evidence="3">HNH endonuclease</fullName>
    </recommendedName>
</protein>
<dbReference type="AlphaFoldDB" id="A0AAE3R2M8"/>
<dbReference type="RefSeq" id="WP_314510017.1">
    <property type="nucleotide sequence ID" value="NZ_JASJOU010000002.1"/>
</dbReference>
<dbReference type="EMBL" id="JASJOU010000002">
    <property type="protein sequence ID" value="MDJ1500487.1"/>
    <property type="molecule type" value="Genomic_DNA"/>
</dbReference>
<proteinExistence type="predicted"/>
<comment type="caution">
    <text evidence="1">The sequence shown here is derived from an EMBL/GenBank/DDBJ whole genome shotgun (WGS) entry which is preliminary data.</text>
</comment>
<organism evidence="1 2">
    <name type="scientific">Xanthocytophaga agilis</name>
    <dbReference type="NCBI Taxonomy" id="3048010"/>
    <lineage>
        <taxon>Bacteria</taxon>
        <taxon>Pseudomonadati</taxon>
        <taxon>Bacteroidota</taxon>
        <taxon>Cytophagia</taxon>
        <taxon>Cytophagales</taxon>
        <taxon>Rhodocytophagaceae</taxon>
        <taxon>Xanthocytophaga</taxon>
    </lineage>
</organism>
<reference evidence="1" key="1">
    <citation type="submission" date="2023-05" db="EMBL/GenBank/DDBJ databases">
        <authorList>
            <person name="Zhang X."/>
        </authorList>
    </citation>
    <scope>NUCLEOTIDE SEQUENCE</scope>
    <source>
        <strain evidence="1">BD1B2-1</strain>
    </source>
</reference>
<accession>A0AAE3R2M8</accession>
<dbReference type="Proteomes" id="UP001232063">
    <property type="component" value="Unassembled WGS sequence"/>
</dbReference>
<evidence type="ECO:0008006" key="3">
    <source>
        <dbReference type="Google" id="ProtNLM"/>
    </source>
</evidence>
<sequence>MPIDYKDYHPKWTLIRRLILKRASNKCESCGADNHELHPKSIETITTPDIFTGEELTTVTGTKVILTIAHLDHDVKNNRFNNLKALCQACHLNYDREDNIQRKKYGKKLSENQQYITF</sequence>
<evidence type="ECO:0000313" key="1">
    <source>
        <dbReference type="EMBL" id="MDJ1500487.1"/>
    </source>
</evidence>
<keyword evidence="2" id="KW-1185">Reference proteome</keyword>